<evidence type="ECO:0000259" key="8">
    <source>
        <dbReference type="PROSITE" id="PS51384"/>
    </source>
</evidence>
<evidence type="ECO:0000256" key="3">
    <source>
        <dbReference type="ARBA" id="ARBA00022827"/>
    </source>
</evidence>
<dbReference type="GO" id="GO:0016491">
    <property type="term" value="F:oxidoreductase activity"/>
    <property type="evidence" value="ECO:0007669"/>
    <property type="project" value="UniProtKB-KW"/>
</dbReference>
<dbReference type="InterPro" id="IPR017927">
    <property type="entry name" value="FAD-bd_FR_type"/>
</dbReference>
<dbReference type="PANTHER" id="PTHR43314">
    <property type="match status" value="1"/>
</dbReference>
<dbReference type="Gene3D" id="3.40.50.80">
    <property type="entry name" value="Nucleotide-binding domain of ferredoxin-NADP reductase (FNR) module"/>
    <property type="match status" value="1"/>
</dbReference>
<evidence type="ECO:0000256" key="6">
    <source>
        <dbReference type="PIRNR" id="PIRNR000361"/>
    </source>
</evidence>
<dbReference type="InterPro" id="IPR001433">
    <property type="entry name" value="OxRdtase_FAD/NAD-bd"/>
</dbReference>
<gene>
    <name evidence="9" type="ORF">JIN87_11755</name>
</gene>
<feature type="binding site" evidence="7">
    <location>
        <position position="147"/>
    </location>
    <ligand>
        <name>NADP(+)</name>
        <dbReference type="ChEBI" id="CHEBI:58349"/>
    </ligand>
</feature>
<feature type="binding site" evidence="7">
    <location>
        <position position="90"/>
    </location>
    <ligand>
        <name>NADP(+)</name>
        <dbReference type="ChEBI" id="CHEBI:58349"/>
    </ligand>
</feature>
<comment type="caution">
    <text evidence="9">The sequence shown here is derived from an EMBL/GenBank/DDBJ whole genome shotgun (WGS) entry which is preliminary data.</text>
</comment>
<name>A0A934RZ54_9BACT</name>
<dbReference type="InterPro" id="IPR001709">
    <property type="entry name" value="Flavoprot_Pyr_Nucl_cyt_Rdtase"/>
</dbReference>
<dbReference type="SUPFAM" id="SSF63380">
    <property type="entry name" value="Riboflavin synthase domain-like"/>
    <property type="match status" value="1"/>
</dbReference>
<evidence type="ECO:0000313" key="9">
    <source>
        <dbReference type="EMBL" id="MBK1877546.1"/>
    </source>
</evidence>
<comment type="cofactor">
    <cofactor evidence="1">
        <name>FAD</name>
        <dbReference type="ChEBI" id="CHEBI:57692"/>
    </cofactor>
</comment>
<sequence length="286" mass="32355">MKLAEYDISHPFTATVTKSDRITHSNTAEVRHINLSIRNESFRFIEGQSVAVIAPGSKEFGNEQHVRLYSIASSREGEANHPDEISLCVRRCFYIDPISGERFPGVASNYLCNLKPGDQISLAGPYGRQFVPPRDSSANLLMIGIGTGIAPFRAFIKYMYEDRKEWTGKVRLFYGARTGMDLLYQNEQNRDLANYYDQETFKAFEAVSPRPHFDEPVDFDRTLADNVDEAWTMIQDPKTHVYISGISALEESLDKAFAKAAGSTEQWEAKKAEIVADGRWSTLLYE</sequence>
<feature type="binding site" evidence="7">
    <location>
        <position position="70"/>
    </location>
    <ligand>
        <name>NADP(+)</name>
        <dbReference type="ChEBI" id="CHEBI:58349"/>
    </ligand>
</feature>
<reference evidence="9" key="1">
    <citation type="submission" date="2021-01" db="EMBL/GenBank/DDBJ databases">
        <title>Modified the classification status of verrucomicrobia.</title>
        <authorList>
            <person name="Feng X."/>
        </authorList>
    </citation>
    <scope>NUCLEOTIDE SEQUENCE</scope>
    <source>
        <strain evidence="9">KCTC 13126</strain>
    </source>
</reference>
<keyword evidence="4 6" id="KW-0521">NADP</keyword>
<evidence type="ECO:0000313" key="10">
    <source>
        <dbReference type="Proteomes" id="UP000617628"/>
    </source>
</evidence>
<dbReference type="EMBL" id="JAENIL010000019">
    <property type="protein sequence ID" value="MBK1877546.1"/>
    <property type="molecule type" value="Genomic_DNA"/>
</dbReference>
<keyword evidence="3 6" id="KW-0274">FAD</keyword>
<keyword evidence="2 6" id="KW-0285">Flavoprotein</keyword>
<organism evidence="9 10">
    <name type="scientific">Pelagicoccus mobilis</name>
    <dbReference type="NCBI Taxonomy" id="415221"/>
    <lineage>
        <taxon>Bacteria</taxon>
        <taxon>Pseudomonadati</taxon>
        <taxon>Verrucomicrobiota</taxon>
        <taxon>Opitutia</taxon>
        <taxon>Puniceicoccales</taxon>
        <taxon>Pelagicoccaceae</taxon>
        <taxon>Pelagicoccus</taxon>
    </lineage>
</organism>
<dbReference type="PIRSF" id="PIRSF000361">
    <property type="entry name" value="Frd-NADP+_RD"/>
    <property type="match status" value="1"/>
</dbReference>
<evidence type="ECO:0000256" key="4">
    <source>
        <dbReference type="ARBA" id="ARBA00022857"/>
    </source>
</evidence>
<evidence type="ECO:0000256" key="5">
    <source>
        <dbReference type="ARBA" id="ARBA00023002"/>
    </source>
</evidence>
<dbReference type="InterPro" id="IPR017938">
    <property type="entry name" value="Riboflavin_synthase-like_b-brl"/>
</dbReference>
<dbReference type="SUPFAM" id="SSF52343">
    <property type="entry name" value="Ferredoxin reductase-like, C-terminal NADP-linked domain"/>
    <property type="match status" value="1"/>
</dbReference>
<dbReference type="InterPro" id="IPR015701">
    <property type="entry name" value="FNR"/>
</dbReference>
<evidence type="ECO:0000256" key="7">
    <source>
        <dbReference type="PIRSR" id="PIRSR000361-1"/>
    </source>
</evidence>
<dbReference type="PRINTS" id="PR00371">
    <property type="entry name" value="FPNCR"/>
</dbReference>
<accession>A0A934RZ54</accession>
<evidence type="ECO:0000256" key="2">
    <source>
        <dbReference type="ARBA" id="ARBA00022630"/>
    </source>
</evidence>
<keyword evidence="5 6" id="KW-0560">Oxidoreductase</keyword>
<dbReference type="Pfam" id="PF00175">
    <property type="entry name" value="NAD_binding_1"/>
    <property type="match status" value="1"/>
</dbReference>
<feature type="domain" description="FAD-binding FR-type" evidence="8">
    <location>
        <begin position="9"/>
        <end position="132"/>
    </location>
</feature>
<dbReference type="AlphaFoldDB" id="A0A934RZ54"/>
<dbReference type="InterPro" id="IPR008333">
    <property type="entry name" value="Cbr1-like_FAD-bd_dom"/>
</dbReference>
<dbReference type="Proteomes" id="UP000617628">
    <property type="component" value="Unassembled WGS sequence"/>
</dbReference>
<dbReference type="RefSeq" id="WP_200355758.1">
    <property type="nucleotide sequence ID" value="NZ_JAENIL010000019.1"/>
</dbReference>
<dbReference type="Gene3D" id="2.40.30.10">
    <property type="entry name" value="Translation factors"/>
    <property type="match status" value="1"/>
</dbReference>
<dbReference type="Pfam" id="PF00970">
    <property type="entry name" value="FAD_binding_6"/>
    <property type="match status" value="1"/>
</dbReference>
<proteinExistence type="predicted"/>
<protein>
    <recommendedName>
        <fullName evidence="8">FAD-binding FR-type domain-containing protein</fullName>
    </recommendedName>
</protein>
<dbReference type="InterPro" id="IPR039261">
    <property type="entry name" value="FNR_nucleotide-bd"/>
</dbReference>
<evidence type="ECO:0000256" key="1">
    <source>
        <dbReference type="ARBA" id="ARBA00001974"/>
    </source>
</evidence>
<keyword evidence="10" id="KW-1185">Reference proteome</keyword>
<dbReference type="PROSITE" id="PS51384">
    <property type="entry name" value="FAD_FR"/>
    <property type="match status" value="1"/>
</dbReference>